<dbReference type="SMART" id="SM00899">
    <property type="entry name" value="FeoA"/>
    <property type="match status" value="1"/>
</dbReference>
<dbReference type="PANTHER" id="PTHR43151">
    <property type="entry name" value="FEOA FAMILY PROTEIN"/>
    <property type="match status" value="1"/>
</dbReference>
<evidence type="ECO:0000313" key="4">
    <source>
        <dbReference type="Proteomes" id="UP000183085"/>
    </source>
</evidence>
<feature type="domain" description="Ferrous iron transporter FeoA-like" evidence="2">
    <location>
        <begin position="6"/>
        <end position="68"/>
    </location>
</feature>
<evidence type="ECO:0000313" key="3">
    <source>
        <dbReference type="EMBL" id="OIP39862.1"/>
    </source>
</evidence>
<dbReference type="InterPro" id="IPR038157">
    <property type="entry name" value="FeoA_core_dom"/>
</dbReference>
<dbReference type="GO" id="GO:0046914">
    <property type="term" value="F:transition metal ion binding"/>
    <property type="evidence" value="ECO:0007669"/>
    <property type="project" value="InterPro"/>
</dbReference>
<proteinExistence type="predicted"/>
<gene>
    <name evidence="3" type="ORF">AUJ95_05075</name>
</gene>
<protein>
    <recommendedName>
        <fullName evidence="2">Ferrous iron transporter FeoA-like domain-containing protein</fullName>
    </recommendedName>
</protein>
<dbReference type="Gene3D" id="2.30.30.90">
    <property type="match status" value="1"/>
</dbReference>
<name>A0A1J5E994_9BACT</name>
<dbReference type="SUPFAM" id="SSF50037">
    <property type="entry name" value="C-terminal domain of transcriptional repressors"/>
    <property type="match status" value="1"/>
</dbReference>
<accession>A0A1J5E994</accession>
<sequence>MESDWDGVIVEIHGGHVMVSRLSTLGLMVGAKIKKVSQHIMQGPVVIEIGRTQIAIGIGIAKKVLVWVNNCS</sequence>
<dbReference type="AlphaFoldDB" id="A0A1J5E994"/>
<comment type="caution">
    <text evidence="3">The sequence shown here is derived from an EMBL/GenBank/DDBJ whole genome shotgun (WGS) entry which is preliminary data.</text>
</comment>
<evidence type="ECO:0000259" key="2">
    <source>
        <dbReference type="SMART" id="SM00899"/>
    </source>
</evidence>
<dbReference type="InterPro" id="IPR008988">
    <property type="entry name" value="Transcriptional_repressor_C"/>
</dbReference>
<keyword evidence="1" id="KW-0408">Iron</keyword>
<dbReference type="InterPro" id="IPR053184">
    <property type="entry name" value="FeoA-like"/>
</dbReference>
<dbReference type="InterPro" id="IPR007167">
    <property type="entry name" value="Fe-transptr_FeoA-like"/>
</dbReference>
<organism evidence="3 4">
    <name type="scientific">Candidatus Desantisbacteria bacterium CG2_30_40_21</name>
    <dbReference type="NCBI Taxonomy" id="1817895"/>
    <lineage>
        <taxon>Bacteria</taxon>
        <taxon>Candidatus Desantisiibacteriota</taxon>
    </lineage>
</organism>
<dbReference type="STRING" id="1817895.AUJ95_05075"/>
<reference evidence="3 4" key="1">
    <citation type="journal article" date="2016" name="Environ. Microbiol.">
        <title>Genomic resolution of a cold subsurface aquifer community provides metabolic insights for novel microbes adapted to high CO concentrations.</title>
        <authorList>
            <person name="Probst A.J."/>
            <person name="Castelle C.J."/>
            <person name="Singh A."/>
            <person name="Brown C.T."/>
            <person name="Anantharaman K."/>
            <person name="Sharon I."/>
            <person name="Hug L.A."/>
            <person name="Burstein D."/>
            <person name="Emerson J.B."/>
            <person name="Thomas B.C."/>
            <person name="Banfield J.F."/>
        </authorList>
    </citation>
    <scope>NUCLEOTIDE SEQUENCE [LARGE SCALE GENOMIC DNA]</scope>
    <source>
        <strain evidence="3">CG2_30_40_21</strain>
    </source>
</reference>
<evidence type="ECO:0000256" key="1">
    <source>
        <dbReference type="ARBA" id="ARBA00023004"/>
    </source>
</evidence>
<dbReference type="Pfam" id="PF04023">
    <property type="entry name" value="FeoA"/>
    <property type="match status" value="1"/>
</dbReference>
<dbReference type="PANTHER" id="PTHR43151:SF1">
    <property type="entry name" value="SSR2333 PROTEIN"/>
    <property type="match status" value="1"/>
</dbReference>
<dbReference type="EMBL" id="MNYI01000135">
    <property type="protein sequence ID" value="OIP39862.1"/>
    <property type="molecule type" value="Genomic_DNA"/>
</dbReference>
<dbReference type="Proteomes" id="UP000183085">
    <property type="component" value="Unassembled WGS sequence"/>
</dbReference>